<feature type="active site" evidence="8">
    <location>
        <position position="241"/>
    </location>
</feature>
<name>A0A834SNF0_9FABA</name>
<evidence type="ECO:0000256" key="2">
    <source>
        <dbReference type="ARBA" id="ARBA00008834"/>
    </source>
</evidence>
<feature type="chain" id="PRO_5032308534" evidence="10">
    <location>
        <begin position="24"/>
        <end position="519"/>
    </location>
</feature>
<dbReference type="Pfam" id="PF00295">
    <property type="entry name" value="Glyco_hydro_28"/>
    <property type="match status" value="1"/>
</dbReference>
<dbReference type="GO" id="GO:0005975">
    <property type="term" value="P:carbohydrate metabolic process"/>
    <property type="evidence" value="ECO:0007669"/>
    <property type="project" value="InterPro"/>
</dbReference>
<feature type="domain" description="CBP/p300-type HAT" evidence="11">
    <location>
        <begin position="426"/>
        <end position="519"/>
    </location>
</feature>
<evidence type="ECO:0000259" key="11">
    <source>
        <dbReference type="PROSITE" id="PS51727"/>
    </source>
</evidence>
<keyword evidence="4" id="KW-0964">Secreted</keyword>
<dbReference type="InterPro" id="IPR012334">
    <property type="entry name" value="Pectin_lyas_fold"/>
</dbReference>
<dbReference type="InterPro" id="IPR011050">
    <property type="entry name" value="Pectin_lyase_fold/virulence"/>
</dbReference>
<dbReference type="InterPro" id="IPR006626">
    <property type="entry name" value="PbH1"/>
</dbReference>
<evidence type="ECO:0000256" key="1">
    <source>
        <dbReference type="ARBA" id="ARBA00004191"/>
    </source>
</evidence>
<dbReference type="GO" id="GO:0004402">
    <property type="term" value="F:histone acetyltransferase activity"/>
    <property type="evidence" value="ECO:0007669"/>
    <property type="project" value="InterPro"/>
</dbReference>
<evidence type="ECO:0000256" key="3">
    <source>
        <dbReference type="ARBA" id="ARBA00022512"/>
    </source>
</evidence>
<keyword evidence="6 9" id="KW-0326">Glycosidase</keyword>
<dbReference type="PROSITE" id="PS51727">
    <property type="entry name" value="CBP_P300_HAT"/>
    <property type="match status" value="1"/>
</dbReference>
<dbReference type="SMART" id="SM00710">
    <property type="entry name" value="PbH1"/>
    <property type="match status" value="4"/>
</dbReference>
<gene>
    <name evidence="12" type="ORF">G2W53_039278</name>
</gene>
<evidence type="ECO:0000256" key="4">
    <source>
        <dbReference type="ARBA" id="ARBA00022525"/>
    </source>
</evidence>
<dbReference type="GO" id="GO:0004650">
    <property type="term" value="F:polygalacturonase activity"/>
    <property type="evidence" value="ECO:0007669"/>
    <property type="project" value="InterPro"/>
</dbReference>
<feature type="signal peptide" evidence="10">
    <location>
        <begin position="1"/>
        <end position="23"/>
    </location>
</feature>
<evidence type="ECO:0000256" key="7">
    <source>
        <dbReference type="ARBA" id="ARBA00023316"/>
    </source>
</evidence>
<comment type="similarity">
    <text evidence="2 9">Belongs to the glycosyl hydrolase 28 family.</text>
</comment>
<proteinExistence type="inferred from homology"/>
<comment type="caution">
    <text evidence="12">The sequence shown here is derived from an EMBL/GenBank/DDBJ whole genome shotgun (WGS) entry which is preliminary data.</text>
</comment>
<dbReference type="InterPro" id="IPR031162">
    <property type="entry name" value="CBP_P300_HAT"/>
</dbReference>
<dbReference type="InterPro" id="IPR000743">
    <property type="entry name" value="Glyco_hydro_28"/>
</dbReference>
<keyword evidence="10" id="KW-0732">Signal</keyword>
<dbReference type="AlphaFoldDB" id="A0A834SNF0"/>
<dbReference type="OrthoDB" id="187139at2759"/>
<comment type="subcellular location">
    <subcellularLocation>
        <location evidence="1">Secreted</location>
        <location evidence="1">Cell wall</location>
    </subcellularLocation>
</comment>
<evidence type="ECO:0000256" key="5">
    <source>
        <dbReference type="ARBA" id="ARBA00022801"/>
    </source>
</evidence>
<protein>
    <submittedName>
        <fullName evidence="12">Polygalacturonase-like</fullName>
    </submittedName>
</protein>
<evidence type="ECO:0000256" key="8">
    <source>
        <dbReference type="PROSITE-ProRule" id="PRU10052"/>
    </source>
</evidence>
<keyword evidence="13" id="KW-1185">Reference proteome</keyword>
<accession>A0A834SNF0</accession>
<dbReference type="EMBL" id="JAAIUW010000012">
    <property type="protein sequence ID" value="KAF7807117.1"/>
    <property type="molecule type" value="Genomic_DNA"/>
</dbReference>
<dbReference type="Gene3D" id="2.160.20.10">
    <property type="entry name" value="Single-stranded right-handed beta-helix, Pectin lyase-like"/>
    <property type="match status" value="1"/>
</dbReference>
<dbReference type="PANTHER" id="PTHR31375">
    <property type="match status" value="1"/>
</dbReference>
<evidence type="ECO:0000313" key="13">
    <source>
        <dbReference type="Proteomes" id="UP000634136"/>
    </source>
</evidence>
<evidence type="ECO:0000256" key="6">
    <source>
        <dbReference type="ARBA" id="ARBA00023295"/>
    </source>
</evidence>
<keyword evidence="5 9" id="KW-0378">Hydrolase</keyword>
<sequence>MDMSWISITNFSLFLLLASYAEAQHVIFDIRKYGASPNRDMTQALKNAWKDACASTNAAKILIPTGTYKLGQVDLRGPCKAPIEVQVDGIILAPANPDKLDGNTQWVKFGYINFFTLSGGGTFDGQGQTAWKHNDCGRNKNCKKLSMNFGFGFLNNSIVRDITSKDSKNFHVNVLGCNNVTFANFSINAPATSPNTDGIHIGRSSEINIIDSFIGTGDDCISLGDGSRNINVLRVTCGPGHGISVGSLGKFTYEEPVEGFTVKNCTFRNTDNGVRIKTWPGAPGTITVSDLHYEDIIMVNVSNPILIEQDYCPYNQCSKEVDGIILAPANPDKLDGNTQWVKFGYINFFTLFGGGTFDGQGQEYMIVIFGAKDLARTMLSDHIETKHFNPLEQEDKAKVEGKNVDEASKRSSDRRSFAYVRVPRNIGRLDSLNFARNKALQCVTYGHAPVKGYHSMLRKATEENIVIRCTNMYDHFFVPIQKCDSKVTAAHLPYFDRDYWCGVAMDLITNIEKESKGQY</sequence>
<keyword evidence="7" id="KW-0961">Cell wall biogenesis/degradation</keyword>
<dbReference type="PROSITE" id="PS00502">
    <property type="entry name" value="POLYGALACTURONASE"/>
    <property type="match status" value="1"/>
</dbReference>
<evidence type="ECO:0000313" key="12">
    <source>
        <dbReference type="EMBL" id="KAF7807117.1"/>
    </source>
</evidence>
<dbReference type="FunFam" id="2.160.20.10:FF:000004">
    <property type="entry name" value="Pectin lyase-like superfamily protein"/>
    <property type="match status" value="1"/>
</dbReference>
<evidence type="ECO:0000256" key="10">
    <source>
        <dbReference type="SAM" id="SignalP"/>
    </source>
</evidence>
<keyword evidence="3" id="KW-0134">Cell wall</keyword>
<dbReference type="Proteomes" id="UP000634136">
    <property type="component" value="Unassembled WGS sequence"/>
</dbReference>
<dbReference type="GO" id="GO:0071555">
    <property type="term" value="P:cell wall organization"/>
    <property type="evidence" value="ECO:0007669"/>
    <property type="project" value="UniProtKB-KW"/>
</dbReference>
<dbReference type="SUPFAM" id="SSF51126">
    <property type="entry name" value="Pectin lyase-like"/>
    <property type="match status" value="2"/>
</dbReference>
<reference evidence="12" key="1">
    <citation type="submission" date="2020-09" db="EMBL/GenBank/DDBJ databases">
        <title>Genome-Enabled Discovery of Anthraquinone Biosynthesis in Senna tora.</title>
        <authorList>
            <person name="Kang S.-H."/>
            <person name="Pandey R.P."/>
            <person name="Lee C.-M."/>
            <person name="Sim J.-S."/>
            <person name="Jeong J.-T."/>
            <person name="Choi B.-S."/>
            <person name="Jung M."/>
            <person name="Ginzburg D."/>
            <person name="Zhao K."/>
            <person name="Won S.Y."/>
            <person name="Oh T.-J."/>
            <person name="Yu Y."/>
            <person name="Kim N.-H."/>
            <person name="Lee O.R."/>
            <person name="Lee T.-H."/>
            <person name="Bashyal P."/>
            <person name="Kim T.-S."/>
            <person name="Lee W.-H."/>
            <person name="Kawkins C."/>
            <person name="Kim C.-K."/>
            <person name="Kim J.S."/>
            <person name="Ahn B.O."/>
            <person name="Rhee S.Y."/>
            <person name="Sohng J.K."/>
        </authorList>
    </citation>
    <scope>NUCLEOTIDE SEQUENCE</scope>
    <source>
        <tissue evidence="12">Leaf</tissue>
    </source>
</reference>
<evidence type="ECO:0000256" key="9">
    <source>
        <dbReference type="RuleBase" id="RU361169"/>
    </source>
</evidence>
<organism evidence="12 13">
    <name type="scientific">Senna tora</name>
    <dbReference type="NCBI Taxonomy" id="362788"/>
    <lineage>
        <taxon>Eukaryota</taxon>
        <taxon>Viridiplantae</taxon>
        <taxon>Streptophyta</taxon>
        <taxon>Embryophyta</taxon>
        <taxon>Tracheophyta</taxon>
        <taxon>Spermatophyta</taxon>
        <taxon>Magnoliopsida</taxon>
        <taxon>eudicotyledons</taxon>
        <taxon>Gunneridae</taxon>
        <taxon>Pentapetalae</taxon>
        <taxon>rosids</taxon>
        <taxon>fabids</taxon>
        <taxon>Fabales</taxon>
        <taxon>Fabaceae</taxon>
        <taxon>Caesalpinioideae</taxon>
        <taxon>Cassia clade</taxon>
        <taxon>Senna</taxon>
    </lineage>
</organism>